<name>A0A8X6MGW0_NEPPI</name>
<proteinExistence type="predicted"/>
<dbReference type="EMBL" id="BMAW01045835">
    <property type="protein sequence ID" value="GFS52100.1"/>
    <property type="molecule type" value="Genomic_DNA"/>
</dbReference>
<sequence length="98" mass="10457">KPRLYRLLAGLGSGSSIAQSVSEVVTAFAGSFRVPAGQCKWIRLSPNGSWSASAVGYDVIPLREHIGQCSEISLSGERGEWEVNASFPLVEQEHIGIG</sequence>
<reference evidence="1" key="1">
    <citation type="submission" date="2020-08" db="EMBL/GenBank/DDBJ databases">
        <title>Multicomponent nature underlies the extraordinary mechanical properties of spider dragline silk.</title>
        <authorList>
            <person name="Kono N."/>
            <person name="Nakamura H."/>
            <person name="Mori M."/>
            <person name="Yoshida Y."/>
            <person name="Ohtoshi R."/>
            <person name="Malay A.D."/>
            <person name="Moran D.A.P."/>
            <person name="Tomita M."/>
            <person name="Numata K."/>
            <person name="Arakawa K."/>
        </authorList>
    </citation>
    <scope>NUCLEOTIDE SEQUENCE</scope>
</reference>
<evidence type="ECO:0000313" key="1">
    <source>
        <dbReference type="EMBL" id="GFS52100.1"/>
    </source>
</evidence>
<organism evidence="1 2">
    <name type="scientific">Nephila pilipes</name>
    <name type="common">Giant wood spider</name>
    <name type="synonym">Nephila maculata</name>
    <dbReference type="NCBI Taxonomy" id="299642"/>
    <lineage>
        <taxon>Eukaryota</taxon>
        <taxon>Metazoa</taxon>
        <taxon>Ecdysozoa</taxon>
        <taxon>Arthropoda</taxon>
        <taxon>Chelicerata</taxon>
        <taxon>Arachnida</taxon>
        <taxon>Araneae</taxon>
        <taxon>Araneomorphae</taxon>
        <taxon>Entelegynae</taxon>
        <taxon>Araneoidea</taxon>
        <taxon>Nephilidae</taxon>
        <taxon>Nephila</taxon>
    </lineage>
</organism>
<accession>A0A8X6MGW0</accession>
<gene>
    <name evidence="1" type="ORF">NPIL_520041</name>
</gene>
<protein>
    <submittedName>
        <fullName evidence="1">Uncharacterized protein</fullName>
    </submittedName>
</protein>
<feature type="non-terminal residue" evidence="1">
    <location>
        <position position="1"/>
    </location>
</feature>
<comment type="caution">
    <text evidence="1">The sequence shown here is derived from an EMBL/GenBank/DDBJ whole genome shotgun (WGS) entry which is preliminary data.</text>
</comment>
<evidence type="ECO:0000313" key="2">
    <source>
        <dbReference type="Proteomes" id="UP000887013"/>
    </source>
</evidence>
<dbReference type="AlphaFoldDB" id="A0A8X6MGW0"/>
<dbReference type="Proteomes" id="UP000887013">
    <property type="component" value="Unassembled WGS sequence"/>
</dbReference>
<keyword evidence="2" id="KW-1185">Reference proteome</keyword>